<feature type="compositionally biased region" description="Low complexity" evidence="12">
    <location>
        <begin position="496"/>
        <end position="515"/>
    </location>
</feature>
<dbReference type="PROSITE" id="PS51434">
    <property type="entry name" value="NUP_C"/>
    <property type="match status" value="1"/>
</dbReference>
<feature type="compositionally biased region" description="Polar residues" evidence="12">
    <location>
        <begin position="376"/>
        <end position="396"/>
    </location>
</feature>
<feature type="compositionally biased region" description="Polar residues" evidence="12">
    <location>
        <begin position="204"/>
        <end position="217"/>
    </location>
</feature>
<gene>
    <name evidence="14" type="primary">KAFR0B05250</name>
    <name evidence="14" type="ORF">KAFR_0B05250</name>
</gene>
<evidence type="ECO:0000256" key="6">
    <source>
        <dbReference type="ARBA" id="ARBA00022737"/>
    </source>
</evidence>
<feature type="compositionally biased region" description="Polar residues" evidence="12">
    <location>
        <begin position="142"/>
        <end position="161"/>
    </location>
</feature>
<evidence type="ECO:0000256" key="7">
    <source>
        <dbReference type="ARBA" id="ARBA00022816"/>
    </source>
</evidence>
<dbReference type="eggNOG" id="KOG0845">
    <property type="taxonomic scope" value="Eukaryota"/>
</dbReference>
<feature type="compositionally biased region" description="Polar residues" evidence="12">
    <location>
        <begin position="177"/>
        <end position="197"/>
    </location>
</feature>
<dbReference type="FunFam" id="3.30.1610.10:FF:000003">
    <property type="entry name" value="Nucleoporin SONB, putative"/>
    <property type="match status" value="1"/>
</dbReference>
<evidence type="ECO:0000256" key="5">
    <source>
        <dbReference type="ARBA" id="ARBA00022448"/>
    </source>
</evidence>
<evidence type="ECO:0000259" key="13">
    <source>
        <dbReference type="PROSITE" id="PS51434"/>
    </source>
</evidence>
<keyword evidence="11" id="KW-0539">Nucleus</keyword>
<dbReference type="GO" id="GO:0006606">
    <property type="term" value="P:protein import into nucleus"/>
    <property type="evidence" value="ECO:0007669"/>
    <property type="project" value="EnsemblFungi"/>
</dbReference>
<dbReference type="Pfam" id="PF04096">
    <property type="entry name" value="Nucleoporin2"/>
    <property type="match status" value="1"/>
</dbReference>
<dbReference type="STRING" id="1071382.H2AR21"/>
<dbReference type="RefSeq" id="XP_003955956.1">
    <property type="nucleotide sequence ID" value="XM_003955907.1"/>
</dbReference>
<dbReference type="GO" id="GO:0034398">
    <property type="term" value="P:telomere tethering at nuclear periphery"/>
    <property type="evidence" value="ECO:0007669"/>
    <property type="project" value="TreeGrafter"/>
</dbReference>
<dbReference type="GO" id="GO:0044614">
    <property type="term" value="C:nuclear pore cytoplasmic filaments"/>
    <property type="evidence" value="ECO:0007669"/>
    <property type="project" value="EnsemblFungi"/>
</dbReference>
<dbReference type="InterPro" id="IPR037665">
    <property type="entry name" value="Nucleoporin_S59-like"/>
</dbReference>
<dbReference type="Pfam" id="PF13634">
    <property type="entry name" value="Nucleoporin_FG"/>
    <property type="match status" value="2"/>
</dbReference>
<dbReference type="GO" id="GO:0008139">
    <property type="term" value="F:nuclear localization sequence binding"/>
    <property type="evidence" value="ECO:0007669"/>
    <property type="project" value="TreeGrafter"/>
</dbReference>
<feature type="compositionally biased region" description="Low complexity" evidence="12">
    <location>
        <begin position="469"/>
        <end position="488"/>
    </location>
</feature>
<sequence length="1016" mass="105725">MFGSFGNKTNQTFGTSASPFGVQQQQNNAATATASNFNSPFGSNTVSNTGNSLFGNTNNLAGNSGFGQSGTGTTNPLFSSGTQNMSGAMSSGTNVKPFTAHQEKDPTTNAINVFQSISCMPEYKNFSFEELRMQDYQANRKFSTNQGAPPTLGNTNQLGALSSTTGSFGNTFGGNSQTSAGGLSNQQKPTSFGNNSLAFGGGANQNTFGNTTSSMNSPFAPKPASTGGLFGQTNNASPFGQQQNNTGFGAPTTGSGAFGTANTFPQGGSSTGGLFGNKPTAGSLFGNQGAQQPSNAFGSSGGSLFGQNNQQANTSNSLFGQNNQQNTTSGGLFGQTNQQQQNAGAFGQNNNNTFGNQQQTTGMFGNRPTSGGLFGQTATTQSQGGSLFGQSNQRSSAGGLFGQNNQQQQNTGLFGQNNQQNNTTTGGLFGNKAPTTTGLFGQNTSQQQQPGGGLFGAQQQAPTGGLFGQGNQQQQPQVGGLFGQQQQPNAGGGLFGSNPTTTTTTNGGLFGTNNNTTNTGLNVGFGANTTANTQTTFGSNTGAGLFGNKTAPAPSATGGLFGSSNKPAAAPGGGLFGNTNAAPDSTGISGGGLFGSKPSTFAGNPSIGGGLFGSKPAVSTLGGSSGNNTFGTTLNTTKPSMILGQNNQQQLQQNGLQPNIVNNNPYGTEGVFAKINPATRGNNATSQISVVKIGADMKKKTSLSGAYKLAPKPLFSSKQSSLTNNFQEKSGNSILSSAQNNKQVESKPLLLGVSSKSNTASIANASEVDSSILSSDSLLFNPDKKSFKNLIMHRKLLETEASIESTIATTTKQNYPDENVKNEEAAIDDKEKTSRSLDLSSRNTTEVSNKECKIKEKESNTLNPVDRDLSFIDENYFISPSFETLSSQTLLELRKVNDLVVGHKLFGKIEFLEPVDLSSISLSSLGGQLIEFESKSFELYPNEIEKPSPGEGLNVRARVTCYNCFPVDKATREPIKDANHQLVKRHINKLKKVPNSKFEKYDTETGAYTFIINNTV</sequence>
<dbReference type="SUPFAM" id="SSF82215">
    <property type="entry name" value="C-terminal autoproteolytic domain of nucleoporin nup98"/>
    <property type="match status" value="1"/>
</dbReference>
<dbReference type="GO" id="GO:0016973">
    <property type="term" value="P:poly(A)+ mRNA export from nucleus"/>
    <property type="evidence" value="ECO:0007669"/>
    <property type="project" value="EnsemblFungi"/>
</dbReference>
<dbReference type="Gene3D" id="1.10.10.2360">
    <property type="match status" value="1"/>
</dbReference>
<feature type="compositionally biased region" description="Polar residues" evidence="12">
    <location>
        <begin position="285"/>
        <end position="298"/>
    </location>
</feature>
<proteinExistence type="inferred from homology"/>
<keyword evidence="8" id="KW-0653">Protein transport</keyword>
<evidence type="ECO:0000256" key="1">
    <source>
        <dbReference type="ARBA" id="ARBA00004335"/>
    </source>
</evidence>
<feature type="compositionally biased region" description="Polar residues" evidence="12">
    <location>
        <begin position="433"/>
        <end position="449"/>
    </location>
</feature>
<feature type="compositionally biased region" description="Low complexity" evidence="12">
    <location>
        <begin position="402"/>
        <end position="426"/>
    </location>
</feature>
<dbReference type="GO" id="GO:0042802">
    <property type="term" value="F:identical protein binding"/>
    <property type="evidence" value="ECO:0007669"/>
    <property type="project" value="EnsemblFungi"/>
</dbReference>
<name>H2AR21_KAZAF</name>
<dbReference type="GO" id="GO:0000973">
    <property type="term" value="P:post-transcriptional tethering of RNA polymerase II gene DNA at nuclear periphery"/>
    <property type="evidence" value="ECO:0007669"/>
    <property type="project" value="TreeGrafter"/>
</dbReference>
<keyword evidence="7" id="KW-0509">mRNA transport</keyword>
<keyword evidence="9" id="KW-0811">Translocation</keyword>
<evidence type="ECO:0000313" key="15">
    <source>
        <dbReference type="Proteomes" id="UP000005220"/>
    </source>
</evidence>
<evidence type="ECO:0000256" key="10">
    <source>
        <dbReference type="ARBA" id="ARBA00023132"/>
    </source>
</evidence>
<dbReference type="GO" id="GO:0003723">
    <property type="term" value="F:RNA binding"/>
    <property type="evidence" value="ECO:0007669"/>
    <property type="project" value="TreeGrafter"/>
</dbReference>
<dbReference type="GeneID" id="13884703"/>
<evidence type="ECO:0000256" key="8">
    <source>
        <dbReference type="ARBA" id="ARBA00022927"/>
    </source>
</evidence>
<dbReference type="Gene3D" id="3.30.1610.10">
    <property type="entry name" value="Peptidase S59, nucleoporin"/>
    <property type="match status" value="1"/>
</dbReference>
<organism evidence="14 15">
    <name type="scientific">Kazachstania africana (strain ATCC 22294 / BCRC 22015 / CBS 2517 / CECT 1963 / NBRC 1671 / NRRL Y-8276)</name>
    <name type="common">Yeast</name>
    <name type="synonym">Kluyveromyces africanus</name>
    <dbReference type="NCBI Taxonomy" id="1071382"/>
    <lineage>
        <taxon>Eukaryota</taxon>
        <taxon>Fungi</taxon>
        <taxon>Dikarya</taxon>
        <taxon>Ascomycota</taxon>
        <taxon>Saccharomycotina</taxon>
        <taxon>Saccharomycetes</taxon>
        <taxon>Saccharomycetales</taxon>
        <taxon>Saccharomycetaceae</taxon>
        <taxon>Kazachstania</taxon>
    </lineage>
</organism>
<dbReference type="GO" id="GO:0006999">
    <property type="term" value="P:nuclear pore organization"/>
    <property type="evidence" value="ECO:0007669"/>
    <property type="project" value="EnsemblFungi"/>
</dbReference>
<dbReference type="GO" id="GO:0051117">
    <property type="term" value="F:ATPase binding"/>
    <property type="evidence" value="ECO:0007669"/>
    <property type="project" value="EnsemblFungi"/>
</dbReference>
<keyword evidence="5" id="KW-0813">Transport</keyword>
<feature type="region of interest" description="Disordered" evidence="12">
    <location>
        <begin position="142"/>
        <end position="515"/>
    </location>
</feature>
<feature type="compositionally biased region" description="Polar residues" evidence="12">
    <location>
        <begin position="231"/>
        <end position="268"/>
    </location>
</feature>
<reference evidence="14 15" key="1">
    <citation type="journal article" date="2011" name="Proc. Natl. Acad. Sci. U.S.A.">
        <title>Evolutionary erosion of yeast sex chromosomes by mating-type switching accidents.</title>
        <authorList>
            <person name="Gordon J.L."/>
            <person name="Armisen D."/>
            <person name="Proux-Wera E."/>
            <person name="Oheigeartaigh S.S."/>
            <person name="Byrne K.P."/>
            <person name="Wolfe K.H."/>
        </authorList>
    </citation>
    <scope>NUCLEOTIDE SEQUENCE [LARGE SCALE GENOMIC DNA]</scope>
    <source>
        <strain evidence="15">ATCC 22294 / BCRC 22015 / CBS 2517 / CECT 1963 / NBRC 1671 / NRRL Y-8276</strain>
    </source>
</reference>
<evidence type="ECO:0000256" key="12">
    <source>
        <dbReference type="SAM" id="MobiDB-lite"/>
    </source>
</evidence>
<comment type="similarity">
    <text evidence="4">Belongs to the nucleoporin GLFG family.</text>
</comment>
<dbReference type="MEROPS" id="S59.951"/>
<dbReference type="EMBL" id="HE650822">
    <property type="protein sequence ID" value="CCF56821.1"/>
    <property type="molecule type" value="Genomic_DNA"/>
</dbReference>
<dbReference type="GO" id="GO:0000055">
    <property type="term" value="P:ribosomal large subunit export from nucleus"/>
    <property type="evidence" value="ECO:0007669"/>
    <property type="project" value="EnsemblFungi"/>
</dbReference>
<dbReference type="InterPro" id="IPR025574">
    <property type="entry name" value="Nucleoporin_FG_rpt"/>
</dbReference>
<dbReference type="Proteomes" id="UP000005220">
    <property type="component" value="Chromosome 2"/>
</dbReference>
<feature type="domain" description="Peptidase S59" evidence="13">
    <location>
        <begin position="873"/>
        <end position="1015"/>
    </location>
</feature>
<dbReference type="OrthoDB" id="3797628at2759"/>
<evidence type="ECO:0000256" key="9">
    <source>
        <dbReference type="ARBA" id="ARBA00023010"/>
    </source>
</evidence>
<evidence type="ECO:0000256" key="4">
    <source>
        <dbReference type="ARBA" id="ARBA00008926"/>
    </source>
</evidence>
<feature type="compositionally biased region" description="Low complexity" evidence="12">
    <location>
        <begin position="162"/>
        <end position="176"/>
    </location>
</feature>
<dbReference type="InterPro" id="IPR036903">
    <property type="entry name" value="Nup98_auto-Pept-S59_dom_sf"/>
</dbReference>
<dbReference type="GO" id="GO:0031965">
    <property type="term" value="C:nuclear membrane"/>
    <property type="evidence" value="ECO:0007669"/>
    <property type="project" value="UniProtKB-SubCell"/>
</dbReference>
<dbReference type="GO" id="GO:0017056">
    <property type="term" value="F:structural constituent of nuclear pore"/>
    <property type="evidence" value="ECO:0007669"/>
    <property type="project" value="EnsemblFungi"/>
</dbReference>
<keyword evidence="6" id="KW-0677">Repeat</keyword>
<evidence type="ECO:0000256" key="2">
    <source>
        <dbReference type="ARBA" id="ARBA00004567"/>
    </source>
</evidence>
<evidence type="ECO:0000313" key="14">
    <source>
        <dbReference type="EMBL" id="CCF56821.1"/>
    </source>
</evidence>
<feature type="compositionally biased region" description="Low complexity" evidence="12">
    <location>
        <begin position="334"/>
        <end position="366"/>
    </location>
</feature>
<dbReference type="InterPro" id="IPR007230">
    <property type="entry name" value="Nup98_auto-Pept-S59_dom"/>
</dbReference>
<keyword evidence="15" id="KW-1185">Reference proteome</keyword>
<evidence type="ECO:0000256" key="3">
    <source>
        <dbReference type="ARBA" id="ARBA00004620"/>
    </source>
</evidence>
<protein>
    <recommendedName>
        <fullName evidence="13">Peptidase S59 domain-containing protein</fullName>
    </recommendedName>
</protein>
<dbReference type="FunCoup" id="H2AR21">
    <property type="interactions" value="258"/>
</dbReference>
<feature type="region of interest" description="Disordered" evidence="12">
    <location>
        <begin position="1"/>
        <end position="34"/>
    </location>
</feature>
<evidence type="ECO:0000256" key="11">
    <source>
        <dbReference type="ARBA" id="ARBA00023242"/>
    </source>
</evidence>
<comment type="subcellular location">
    <subcellularLocation>
        <location evidence="1">Nucleus membrane</location>
        <topology evidence="1">Peripheral membrane protein</topology>
        <orientation evidence="1">Cytoplasmic side</orientation>
    </subcellularLocation>
    <subcellularLocation>
        <location evidence="3">Nucleus membrane</location>
        <topology evidence="3">Peripheral membrane protein</topology>
        <orientation evidence="3">Nucleoplasmic side</orientation>
    </subcellularLocation>
    <subcellularLocation>
        <location evidence="2">Nucleus</location>
        <location evidence="2">Nuclear pore complex</location>
    </subcellularLocation>
</comment>
<dbReference type="InParanoid" id="H2AR21"/>
<dbReference type="HOGENOM" id="CLU_011051_0_0_1"/>
<keyword evidence="10" id="KW-0906">Nuclear pore complex</keyword>
<dbReference type="GO" id="GO:0006409">
    <property type="term" value="P:tRNA export from nucleus"/>
    <property type="evidence" value="ECO:0007669"/>
    <property type="project" value="EnsemblFungi"/>
</dbReference>
<feature type="compositionally biased region" description="Low complexity" evidence="12">
    <location>
        <begin position="23"/>
        <end position="34"/>
    </location>
</feature>
<feature type="compositionally biased region" description="Polar residues" evidence="12">
    <location>
        <begin position="1"/>
        <end position="22"/>
    </location>
</feature>
<dbReference type="PANTHER" id="PTHR23198:SF30">
    <property type="entry name" value="NUCLEOPORIN NUP100_NSP100-RELATED"/>
    <property type="match status" value="1"/>
</dbReference>
<dbReference type="KEGG" id="kaf:KAFR_0B05250"/>
<dbReference type="FunFam" id="1.10.10.2360:FF:000001">
    <property type="entry name" value="Nuclear pore complex protein Nup98-Nup96"/>
    <property type="match status" value="1"/>
</dbReference>
<accession>H2AR21</accession>
<dbReference type="GO" id="GO:0044613">
    <property type="term" value="C:nuclear pore central transport channel"/>
    <property type="evidence" value="ECO:0007669"/>
    <property type="project" value="EnsemblFungi"/>
</dbReference>
<dbReference type="AlphaFoldDB" id="H2AR21"/>
<dbReference type="PANTHER" id="PTHR23198">
    <property type="entry name" value="NUCLEOPORIN"/>
    <property type="match status" value="1"/>
</dbReference>
<feature type="compositionally biased region" description="Polar residues" evidence="12">
    <location>
        <begin position="305"/>
        <end position="329"/>
    </location>
</feature>